<comment type="caution">
    <text evidence="3">The sequence shown here is derived from an EMBL/GenBank/DDBJ whole genome shotgun (WGS) entry which is preliminary data.</text>
</comment>
<feature type="transmembrane region" description="Helical" evidence="2">
    <location>
        <begin position="63"/>
        <end position="85"/>
    </location>
</feature>
<evidence type="ECO:0000313" key="4">
    <source>
        <dbReference type="Proteomes" id="UP000228947"/>
    </source>
</evidence>
<evidence type="ECO:0000256" key="2">
    <source>
        <dbReference type="SAM" id="Phobius"/>
    </source>
</evidence>
<feature type="transmembrane region" description="Helical" evidence="2">
    <location>
        <begin position="36"/>
        <end position="57"/>
    </location>
</feature>
<gene>
    <name evidence="3" type="ORF">CUN50_02570</name>
</gene>
<accession>A0A2M8PZ37</accession>
<evidence type="ECO:0000256" key="1">
    <source>
        <dbReference type="SAM" id="MobiDB-lite"/>
    </source>
</evidence>
<name>A0A2M8PZ37_9CHLR</name>
<sequence>MPEYISRPPRIQPELPSGEVKIPQPPTPSSTSAQQMLITVAIPLITILGYVLVSGVGGRGANALFILPMALSVIATSVLSVYQFLRERRLDKERREAYARLLVEMRREMLASHDKQRAFYIHNNPDMDTIMAMVSGGEGADESRLWERRVDDNDFGAIRLGMGSMPSTVVYRIDAQDVTAPQMPDAKRLAEDSEIVHNIPITITLRPRLGEDDPS</sequence>
<keyword evidence="2" id="KW-0472">Membrane</keyword>
<evidence type="ECO:0000313" key="3">
    <source>
        <dbReference type="EMBL" id="PJF42795.1"/>
    </source>
</evidence>
<feature type="non-terminal residue" evidence="3">
    <location>
        <position position="215"/>
    </location>
</feature>
<protein>
    <submittedName>
        <fullName evidence="3">Uncharacterized protein</fullName>
    </submittedName>
</protein>
<dbReference type="Proteomes" id="UP000228947">
    <property type="component" value="Unassembled WGS sequence"/>
</dbReference>
<proteinExistence type="predicted"/>
<keyword evidence="2" id="KW-1133">Transmembrane helix</keyword>
<keyword evidence="2" id="KW-0812">Transmembrane</keyword>
<reference evidence="3 4" key="1">
    <citation type="submission" date="2017-11" db="EMBL/GenBank/DDBJ databases">
        <title>Evolution of Phototrophy in the Chloroflexi Phylum Driven by Horizontal Gene Transfer.</title>
        <authorList>
            <person name="Ward L.M."/>
            <person name="Hemp J."/>
            <person name="Shih P.M."/>
            <person name="Mcglynn S.E."/>
            <person name="Fischer W."/>
        </authorList>
    </citation>
    <scope>NUCLEOTIDE SEQUENCE [LARGE SCALE GENOMIC DNA]</scope>
    <source>
        <strain evidence="3">CP1_1M</strain>
    </source>
</reference>
<organism evidence="3 4">
    <name type="scientific">Candidatus Thermofonsia Clade 1 bacterium</name>
    <dbReference type="NCBI Taxonomy" id="2364210"/>
    <lineage>
        <taxon>Bacteria</taxon>
        <taxon>Bacillati</taxon>
        <taxon>Chloroflexota</taxon>
        <taxon>Candidatus Thermofontia</taxon>
        <taxon>Candidatus Thermofonsia Clade 1</taxon>
    </lineage>
</organism>
<dbReference type="AlphaFoldDB" id="A0A2M8PZ37"/>
<dbReference type="EMBL" id="PGTL01000008">
    <property type="protein sequence ID" value="PJF42795.1"/>
    <property type="molecule type" value="Genomic_DNA"/>
</dbReference>
<feature type="region of interest" description="Disordered" evidence="1">
    <location>
        <begin position="1"/>
        <end position="31"/>
    </location>
</feature>